<dbReference type="RefSeq" id="WP_052135449.1">
    <property type="nucleotide sequence ID" value="NZ_CP009962.1"/>
</dbReference>
<feature type="transmembrane region" description="Helical" evidence="11">
    <location>
        <begin position="190"/>
        <end position="212"/>
    </location>
</feature>
<dbReference type="PROSITE" id="PS50885">
    <property type="entry name" value="HAMP"/>
    <property type="match status" value="1"/>
</dbReference>
<dbReference type="PANTHER" id="PTHR45436:SF1">
    <property type="entry name" value="SENSOR PROTEIN QSEC"/>
    <property type="match status" value="1"/>
</dbReference>
<dbReference type="GO" id="GO:0005886">
    <property type="term" value="C:plasma membrane"/>
    <property type="evidence" value="ECO:0007669"/>
    <property type="project" value="TreeGrafter"/>
</dbReference>
<evidence type="ECO:0000256" key="1">
    <source>
        <dbReference type="ARBA" id="ARBA00000085"/>
    </source>
</evidence>
<keyword evidence="15" id="KW-1185">Reference proteome</keyword>
<dbReference type="Gene3D" id="3.30.565.10">
    <property type="entry name" value="Histidine kinase-like ATPase, C-terminal domain"/>
    <property type="match status" value="1"/>
</dbReference>
<reference evidence="15" key="1">
    <citation type="journal article" date="2014" name="Soil Biol. Biochem.">
        <title>Structure and function of bacterial communities in ageing soils: Insights from the Mendocino ecological staircase.</title>
        <authorList>
            <person name="Uroz S."/>
            <person name="Tech J.J."/>
            <person name="Sawaya N.A."/>
            <person name="Frey-Klett P."/>
            <person name="Leveau J.H.J."/>
        </authorList>
    </citation>
    <scope>NUCLEOTIDE SEQUENCE [LARGE SCALE GENOMIC DNA]</scope>
    <source>
        <strain evidence="15">Cal35</strain>
    </source>
</reference>
<evidence type="ECO:0000259" key="12">
    <source>
        <dbReference type="PROSITE" id="PS50109"/>
    </source>
</evidence>
<evidence type="ECO:0000259" key="13">
    <source>
        <dbReference type="PROSITE" id="PS50885"/>
    </source>
</evidence>
<comment type="subcellular location">
    <subcellularLocation>
        <location evidence="2">Membrane</location>
    </subcellularLocation>
</comment>
<keyword evidence="6 11" id="KW-0812">Transmembrane</keyword>
<dbReference type="Pfam" id="PF08521">
    <property type="entry name" value="2CSK_N"/>
    <property type="match status" value="1"/>
</dbReference>
<comment type="catalytic activity">
    <reaction evidence="1">
        <text>ATP + protein L-histidine = ADP + protein N-phospho-L-histidine.</text>
        <dbReference type="EC" id="2.7.13.3"/>
    </reaction>
</comment>
<keyword evidence="4" id="KW-0597">Phosphoprotein</keyword>
<dbReference type="Proteomes" id="UP000030302">
    <property type="component" value="Chromosome"/>
</dbReference>
<evidence type="ECO:0000256" key="6">
    <source>
        <dbReference type="ARBA" id="ARBA00022692"/>
    </source>
</evidence>
<evidence type="ECO:0000256" key="2">
    <source>
        <dbReference type="ARBA" id="ARBA00004370"/>
    </source>
</evidence>
<keyword evidence="9" id="KW-0902">Two-component regulatory system</keyword>
<evidence type="ECO:0000256" key="9">
    <source>
        <dbReference type="ARBA" id="ARBA00023012"/>
    </source>
</evidence>
<accession>A0A0A1FKA2</accession>
<evidence type="ECO:0000256" key="8">
    <source>
        <dbReference type="ARBA" id="ARBA00022989"/>
    </source>
</evidence>
<name>A0A0A1FKA2_9BURK</name>
<keyword evidence="10 11" id="KW-0472">Membrane</keyword>
<evidence type="ECO:0000256" key="11">
    <source>
        <dbReference type="SAM" id="Phobius"/>
    </source>
</evidence>
<gene>
    <name evidence="14" type="primary">tctE</name>
    <name evidence="14" type="ORF">LT85_5002</name>
</gene>
<dbReference type="InterPro" id="IPR003660">
    <property type="entry name" value="HAMP_dom"/>
</dbReference>
<dbReference type="Gene3D" id="1.10.287.130">
    <property type="match status" value="1"/>
</dbReference>
<dbReference type="InterPro" id="IPR050428">
    <property type="entry name" value="TCS_sensor_his_kinase"/>
</dbReference>
<dbReference type="Pfam" id="PF02518">
    <property type="entry name" value="HATPase_c"/>
    <property type="match status" value="1"/>
</dbReference>
<dbReference type="KEGG" id="care:LT85_5002"/>
<dbReference type="OrthoDB" id="8583694at2"/>
<evidence type="ECO:0000256" key="10">
    <source>
        <dbReference type="ARBA" id="ARBA00023136"/>
    </source>
</evidence>
<evidence type="ECO:0000256" key="4">
    <source>
        <dbReference type="ARBA" id="ARBA00022553"/>
    </source>
</evidence>
<keyword evidence="5" id="KW-0808">Transferase</keyword>
<dbReference type="HOGENOM" id="CLU_000445_89_37_4"/>
<organism evidence="14 15">
    <name type="scientific">Collimonas arenae</name>
    <dbReference type="NCBI Taxonomy" id="279058"/>
    <lineage>
        <taxon>Bacteria</taxon>
        <taxon>Pseudomonadati</taxon>
        <taxon>Pseudomonadota</taxon>
        <taxon>Betaproteobacteria</taxon>
        <taxon>Burkholderiales</taxon>
        <taxon>Oxalobacteraceae</taxon>
        <taxon>Collimonas</taxon>
    </lineage>
</organism>
<dbReference type="SMART" id="SM00387">
    <property type="entry name" value="HATPase_c"/>
    <property type="match status" value="1"/>
</dbReference>
<dbReference type="PRINTS" id="PR00344">
    <property type="entry name" value="BCTRLSENSOR"/>
</dbReference>
<dbReference type="SMART" id="SM00388">
    <property type="entry name" value="HisKA"/>
    <property type="match status" value="1"/>
</dbReference>
<evidence type="ECO:0000256" key="7">
    <source>
        <dbReference type="ARBA" id="ARBA00022777"/>
    </source>
</evidence>
<dbReference type="InterPro" id="IPR036097">
    <property type="entry name" value="HisK_dim/P_sf"/>
</dbReference>
<dbReference type="AlphaFoldDB" id="A0A0A1FKA2"/>
<sequence length="508" mass="55222">MNAPANPAEAESESEPESVKSLGSLRSQLLSWLLIPLLLLVALDAFSVYRNALDVADLAYDRALLASTRALAERVSVVDGKVVADVPYVALDSFETDTLGRIYYKVTGTRGEFVSGYEDLPPLPPDVPRSEIYPALVRFYHANYHGQPVRIAALHQPVYDDSMRGIAMIQVAETMDARSDLTRKILFSTLWRQGLLVTVAALLVWFAVRFVLRPLMQLKASVEARASTDLSDFDANQVHKEVRPLVVAMNGYMGRLQALISGQRRFIADASHQLRTPLTVLKTQAELALRELDRNPNRSASDMQAWQNMREIVASIAGTTDATVHLANRLLTLARAEHGVAESGVTPVSLTDITRQVGLEHALAAVKKQIDLSFDAEQGLLIDGNALLLHELISNLLDNAICYTPAGGKIILRVRRDSIAQRAILEVEDSGMGIAEEDRERVFSAFYRAPSAQQQNPSGAGLGLSIVRDIASAHGAEITLSGANDAKDGVPGLKVTLGFTLSSSPNVA</sequence>
<dbReference type="SUPFAM" id="SSF55874">
    <property type="entry name" value="ATPase domain of HSP90 chaperone/DNA topoisomerase II/histidine kinase"/>
    <property type="match status" value="1"/>
</dbReference>
<dbReference type="InterPro" id="IPR003661">
    <property type="entry name" value="HisK_dim/P_dom"/>
</dbReference>
<dbReference type="EC" id="2.7.13.3" evidence="3"/>
<dbReference type="InterPro" id="IPR005467">
    <property type="entry name" value="His_kinase_dom"/>
</dbReference>
<protein>
    <recommendedName>
        <fullName evidence="3">histidine kinase</fullName>
        <ecNumber evidence="3">2.7.13.3</ecNumber>
    </recommendedName>
</protein>
<dbReference type="STRING" id="279058.LT85_5002"/>
<dbReference type="InterPro" id="IPR004358">
    <property type="entry name" value="Sig_transdc_His_kin-like_C"/>
</dbReference>
<proteinExistence type="predicted"/>
<evidence type="ECO:0000313" key="14">
    <source>
        <dbReference type="EMBL" id="AIY44160.1"/>
    </source>
</evidence>
<keyword evidence="8 11" id="KW-1133">Transmembrane helix</keyword>
<dbReference type="GO" id="GO:0000155">
    <property type="term" value="F:phosphorelay sensor kinase activity"/>
    <property type="evidence" value="ECO:0007669"/>
    <property type="project" value="InterPro"/>
</dbReference>
<feature type="domain" description="Histidine kinase" evidence="12">
    <location>
        <begin position="269"/>
        <end position="503"/>
    </location>
</feature>
<dbReference type="InterPro" id="IPR013727">
    <property type="entry name" value="2CSK_N"/>
</dbReference>
<dbReference type="PROSITE" id="PS50109">
    <property type="entry name" value="HIS_KIN"/>
    <property type="match status" value="1"/>
</dbReference>
<dbReference type="InterPro" id="IPR036890">
    <property type="entry name" value="HATPase_C_sf"/>
</dbReference>
<feature type="domain" description="HAMP" evidence="13">
    <location>
        <begin position="209"/>
        <end position="261"/>
    </location>
</feature>
<dbReference type="PANTHER" id="PTHR45436">
    <property type="entry name" value="SENSOR HISTIDINE KINASE YKOH"/>
    <property type="match status" value="1"/>
</dbReference>
<dbReference type="Pfam" id="PF00512">
    <property type="entry name" value="HisKA"/>
    <property type="match status" value="1"/>
</dbReference>
<evidence type="ECO:0000313" key="15">
    <source>
        <dbReference type="Proteomes" id="UP000030302"/>
    </source>
</evidence>
<dbReference type="SUPFAM" id="SSF47384">
    <property type="entry name" value="Homodimeric domain of signal transducing histidine kinase"/>
    <property type="match status" value="1"/>
</dbReference>
<keyword evidence="7" id="KW-0418">Kinase</keyword>
<evidence type="ECO:0000256" key="5">
    <source>
        <dbReference type="ARBA" id="ARBA00022679"/>
    </source>
</evidence>
<evidence type="ECO:0000256" key="3">
    <source>
        <dbReference type="ARBA" id="ARBA00012438"/>
    </source>
</evidence>
<dbReference type="EMBL" id="CP009962">
    <property type="protein sequence ID" value="AIY44160.1"/>
    <property type="molecule type" value="Genomic_DNA"/>
</dbReference>
<dbReference type="InterPro" id="IPR003594">
    <property type="entry name" value="HATPase_dom"/>
</dbReference>
<feature type="transmembrane region" description="Helical" evidence="11">
    <location>
        <begin position="29"/>
        <end position="49"/>
    </location>
</feature>
<dbReference type="CDD" id="cd00082">
    <property type="entry name" value="HisKA"/>
    <property type="match status" value="1"/>
</dbReference>